<gene>
    <name evidence="7" type="ORF">METSCH_G00230</name>
</gene>
<dbReference type="GO" id="GO:0031267">
    <property type="term" value="F:small GTPase binding"/>
    <property type="evidence" value="ECO:0007669"/>
    <property type="project" value="TreeGrafter"/>
</dbReference>
<evidence type="ECO:0000256" key="3">
    <source>
        <dbReference type="ARBA" id="ARBA00023054"/>
    </source>
</evidence>
<dbReference type="GO" id="GO:0007030">
    <property type="term" value="P:Golgi organization"/>
    <property type="evidence" value="ECO:0007669"/>
    <property type="project" value="TreeGrafter"/>
</dbReference>
<feature type="region of interest" description="Disordered" evidence="5">
    <location>
        <begin position="112"/>
        <end position="136"/>
    </location>
</feature>
<dbReference type="Proteomes" id="UP000292447">
    <property type="component" value="Chromosome VII"/>
</dbReference>
<dbReference type="InterPro" id="IPR000237">
    <property type="entry name" value="GRIP_dom"/>
</dbReference>
<feature type="region of interest" description="Disordered" evidence="5">
    <location>
        <begin position="1"/>
        <end position="87"/>
    </location>
</feature>
<reference evidence="8" key="1">
    <citation type="submission" date="2019-03" db="EMBL/GenBank/DDBJ databases">
        <title>Snf2 controls pulcherriminic acid biosynthesis and connects pigmentation and antifungal activity of the yeast Metschnikowia pulcherrima.</title>
        <authorList>
            <person name="Gore-Lloyd D."/>
            <person name="Sumann I."/>
            <person name="Brachmann A.O."/>
            <person name="Schneeberger K."/>
            <person name="Ortiz-Merino R.A."/>
            <person name="Moreno-Beltran M."/>
            <person name="Schlaefli M."/>
            <person name="Kirner P."/>
            <person name="Santos Kron A."/>
            <person name="Wolfe K.H."/>
            <person name="Piel J."/>
            <person name="Ahrens C.H."/>
            <person name="Henk D."/>
            <person name="Freimoser F.M."/>
        </authorList>
    </citation>
    <scope>NUCLEOTIDE SEQUENCE [LARGE SCALE GENOMIC DNA]</scope>
    <source>
        <strain evidence="8">APC 1.2</strain>
    </source>
</reference>
<organism evidence="7 8">
    <name type="scientific">Metschnikowia aff. pulcherrima</name>
    <dbReference type="NCBI Taxonomy" id="2163413"/>
    <lineage>
        <taxon>Eukaryota</taxon>
        <taxon>Fungi</taxon>
        <taxon>Dikarya</taxon>
        <taxon>Ascomycota</taxon>
        <taxon>Saccharomycotina</taxon>
        <taxon>Pichiomycetes</taxon>
        <taxon>Metschnikowiaceae</taxon>
        <taxon>Metschnikowia</taxon>
    </lineage>
</organism>
<dbReference type="PANTHER" id="PTHR18921">
    <property type="entry name" value="MYOSIN HEAVY CHAIN - RELATED"/>
    <property type="match status" value="1"/>
</dbReference>
<keyword evidence="3 4" id="KW-0175">Coiled coil</keyword>
<keyword evidence="8" id="KW-1185">Reference proteome</keyword>
<feature type="compositionally biased region" description="Acidic residues" evidence="5">
    <location>
        <begin position="14"/>
        <end position="26"/>
    </location>
</feature>
<protein>
    <recommendedName>
        <fullName evidence="6">GRIP domain-containing protein</fullName>
    </recommendedName>
</protein>
<feature type="coiled-coil region" evidence="4">
    <location>
        <begin position="453"/>
        <end position="585"/>
    </location>
</feature>
<dbReference type="Pfam" id="PF10375">
    <property type="entry name" value="GRAB"/>
    <property type="match status" value="1"/>
</dbReference>
<feature type="compositionally biased region" description="Basic and acidic residues" evidence="5">
    <location>
        <begin position="243"/>
        <end position="255"/>
    </location>
</feature>
<evidence type="ECO:0000256" key="2">
    <source>
        <dbReference type="ARBA" id="ARBA00023034"/>
    </source>
</evidence>
<keyword evidence="2" id="KW-0333">Golgi apparatus</keyword>
<feature type="compositionally biased region" description="Polar residues" evidence="5">
    <location>
        <begin position="1"/>
        <end position="13"/>
    </location>
</feature>
<dbReference type="AlphaFoldDB" id="A0A4V1AF00"/>
<feature type="region of interest" description="Disordered" evidence="5">
    <location>
        <begin position="204"/>
        <end position="271"/>
    </location>
</feature>
<evidence type="ECO:0000313" key="8">
    <source>
        <dbReference type="Proteomes" id="UP000292447"/>
    </source>
</evidence>
<feature type="domain" description="GRIP" evidence="6">
    <location>
        <begin position="613"/>
        <end position="664"/>
    </location>
</feature>
<dbReference type="PROSITE" id="PS50913">
    <property type="entry name" value="GRIP"/>
    <property type="match status" value="1"/>
</dbReference>
<dbReference type="PANTHER" id="PTHR18921:SF2">
    <property type="entry name" value="THYROID RECEPTOR-INTERACTING PROTEIN 11"/>
    <property type="match status" value="1"/>
</dbReference>
<evidence type="ECO:0000256" key="1">
    <source>
        <dbReference type="ARBA" id="ARBA00004555"/>
    </source>
</evidence>
<evidence type="ECO:0000313" key="7">
    <source>
        <dbReference type="EMBL" id="QBM90983.1"/>
    </source>
</evidence>
<proteinExistence type="predicted"/>
<dbReference type="GO" id="GO:0006888">
    <property type="term" value="P:endoplasmic reticulum to Golgi vesicle-mediated transport"/>
    <property type="evidence" value="ECO:0007669"/>
    <property type="project" value="TreeGrafter"/>
</dbReference>
<sequence>MPAVGSTSPSWSNEDADDFWDDDLGALDDVQASLAGPKNGELNGMETSLIDGKKDSNASNNGHVATKSGEDSNITKHQASNGHEKAQMREITTALDLIDTILAEDSEILQEPELDTELVQNETQDTSEKDVEDTQSSLKLTKAAGDVLEPATEDLLLDGESVENLNGNSANLTKATDEAHHELLEKAASTTNDEITSNNVHINEESCHDNGHSSELMKTDENGHESIGNDTKSADIAPSNISKETEVDDSPHENAESISNPEISGERDLQDQIEALKKALAEKDAALQQHQASKEVRSDTESLARVQELEEALEKTELERDHAQEQLEGFLSKISSMKTVFQNFKATQKELDEVKQELAEVKEDRDKFGLEKDQINAKLQELEKEHEKFTHEKTTQDSQNQKYLDVIESLKTEALDLNRECDRLSLLMGTMRREFLAKEESLQDEKYSLEHEVGRLNKRISSQNNAYNELELEKEEATIENKNLTAALEEVRDRLDDRERAVEKVEAAARDTAHTLEARIAELETLIKGKDDEIKKLQAENKSLDSEVLHTKEILETRVREIEQLEKEKEKIKLLEEDVHSKQLIIGKLRHEAIILNEHLTKSLSMLKQKLGDSDHTVDRTLVSNLILNFLQIPRGDTKKFEALALIAGLLDWDDEKKIQAGLMHSGGKHEEGKPQRLGLISLWTDFLDKESSKK</sequence>
<evidence type="ECO:0000256" key="5">
    <source>
        <dbReference type="SAM" id="MobiDB-lite"/>
    </source>
</evidence>
<dbReference type="EMBL" id="CP034462">
    <property type="protein sequence ID" value="QBM90983.1"/>
    <property type="molecule type" value="Genomic_DNA"/>
</dbReference>
<name>A0A4V1AF00_9ASCO</name>
<comment type="subcellular location">
    <subcellularLocation>
        <location evidence="1">Golgi apparatus</location>
    </subcellularLocation>
</comment>
<dbReference type="GO" id="GO:0005794">
    <property type="term" value="C:Golgi apparatus"/>
    <property type="evidence" value="ECO:0007669"/>
    <property type="project" value="UniProtKB-SubCell"/>
</dbReference>
<dbReference type="STRING" id="2163413.A0A4V1AF00"/>
<feature type="compositionally biased region" description="Basic and acidic residues" evidence="5">
    <location>
        <begin position="204"/>
        <end position="224"/>
    </location>
</feature>
<dbReference type="InterPro" id="IPR019459">
    <property type="entry name" value="GRAB"/>
</dbReference>
<evidence type="ECO:0000259" key="6">
    <source>
        <dbReference type="PROSITE" id="PS50913"/>
    </source>
</evidence>
<accession>A0A4V1AF00</accession>
<evidence type="ECO:0000256" key="4">
    <source>
        <dbReference type="SAM" id="Coils"/>
    </source>
</evidence>